<evidence type="ECO:0008006" key="4">
    <source>
        <dbReference type="Google" id="ProtNLM"/>
    </source>
</evidence>
<comment type="caution">
    <text evidence="2">The sequence shown here is derived from an EMBL/GenBank/DDBJ whole genome shotgun (WGS) entry which is preliminary data.</text>
</comment>
<protein>
    <recommendedName>
        <fullName evidence="4">DUF4283 domain-containing protein</fullName>
    </recommendedName>
</protein>
<gene>
    <name evidence="2" type="ORF">QYE76_060725</name>
</gene>
<dbReference type="PANTHER" id="PTHR31286">
    <property type="entry name" value="GLYCINE-RICH CELL WALL STRUCTURAL PROTEIN 1.8-LIKE"/>
    <property type="match status" value="1"/>
</dbReference>
<dbReference type="Proteomes" id="UP001231189">
    <property type="component" value="Unassembled WGS sequence"/>
</dbReference>
<feature type="compositionally biased region" description="Low complexity" evidence="1">
    <location>
        <begin position="144"/>
        <end position="153"/>
    </location>
</feature>
<accession>A0AAD8W5N9</accession>
<dbReference type="PANTHER" id="PTHR31286:SF166">
    <property type="entry name" value="OS01G0177800 PROTEIN"/>
    <property type="match status" value="1"/>
</dbReference>
<dbReference type="EMBL" id="JAUUTY010000004">
    <property type="protein sequence ID" value="KAK1642920.1"/>
    <property type="molecule type" value="Genomic_DNA"/>
</dbReference>
<dbReference type="InterPro" id="IPR040256">
    <property type="entry name" value="At4g02000-like"/>
</dbReference>
<proteinExistence type="predicted"/>
<feature type="region of interest" description="Disordered" evidence="1">
    <location>
        <begin position="179"/>
        <end position="258"/>
    </location>
</feature>
<sequence>MVFNTLEMWVRVLDLPMDTMNVVYGRQIGGWVGKYIAADVDDDGIAWGEELRIRAEVRVDQPLLRGVWLRDSEDDEKGKCFDLKYENVPHFCFDCGCLIHPEDICRMAGEKSEGEVRVQQWGEWLRASPRKTKRPAPPARPLMSTSSFTSRSSGSEHRHFDGGFVRDAPTRRNLAHDYSFAGSSRTGGDERWREGEDMSNQRHRARETARDTGKKQMDKDKSVTKTGTYVRRQRKLEASRPNEALHVPLGTTSKKRGPKKVWMPLQVQVVGEETTETPGKRQRTLSVF</sequence>
<feature type="region of interest" description="Disordered" evidence="1">
    <location>
        <begin position="129"/>
        <end position="167"/>
    </location>
</feature>
<feature type="compositionally biased region" description="Basic and acidic residues" evidence="1">
    <location>
        <begin position="187"/>
        <end position="223"/>
    </location>
</feature>
<reference evidence="2" key="1">
    <citation type="submission" date="2023-07" db="EMBL/GenBank/DDBJ databases">
        <title>A chromosome-level genome assembly of Lolium multiflorum.</title>
        <authorList>
            <person name="Chen Y."/>
            <person name="Copetti D."/>
            <person name="Kolliker R."/>
            <person name="Studer B."/>
        </authorList>
    </citation>
    <scope>NUCLEOTIDE SEQUENCE</scope>
    <source>
        <strain evidence="2">02402/16</strain>
        <tissue evidence="2">Leaf</tissue>
    </source>
</reference>
<evidence type="ECO:0000256" key="1">
    <source>
        <dbReference type="SAM" id="MobiDB-lite"/>
    </source>
</evidence>
<evidence type="ECO:0000313" key="3">
    <source>
        <dbReference type="Proteomes" id="UP001231189"/>
    </source>
</evidence>
<dbReference type="AlphaFoldDB" id="A0AAD8W5N9"/>
<organism evidence="2 3">
    <name type="scientific">Lolium multiflorum</name>
    <name type="common">Italian ryegrass</name>
    <name type="synonym">Lolium perenne subsp. multiflorum</name>
    <dbReference type="NCBI Taxonomy" id="4521"/>
    <lineage>
        <taxon>Eukaryota</taxon>
        <taxon>Viridiplantae</taxon>
        <taxon>Streptophyta</taxon>
        <taxon>Embryophyta</taxon>
        <taxon>Tracheophyta</taxon>
        <taxon>Spermatophyta</taxon>
        <taxon>Magnoliopsida</taxon>
        <taxon>Liliopsida</taxon>
        <taxon>Poales</taxon>
        <taxon>Poaceae</taxon>
        <taxon>BOP clade</taxon>
        <taxon>Pooideae</taxon>
        <taxon>Poodae</taxon>
        <taxon>Poeae</taxon>
        <taxon>Poeae Chloroplast Group 2 (Poeae type)</taxon>
        <taxon>Loliodinae</taxon>
        <taxon>Loliinae</taxon>
        <taxon>Lolium</taxon>
    </lineage>
</organism>
<evidence type="ECO:0000313" key="2">
    <source>
        <dbReference type="EMBL" id="KAK1642920.1"/>
    </source>
</evidence>
<name>A0AAD8W5N9_LOLMU</name>
<keyword evidence="3" id="KW-1185">Reference proteome</keyword>